<evidence type="ECO:0000313" key="1">
    <source>
        <dbReference type="EMBL" id="SHL50161.1"/>
    </source>
</evidence>
<dbReference type="Proteomes" id="UP000184420">
    <property type="component" value="Unassembled WGS sequence"/>
</dbReference>
<dbReference type="STRING" id="1419482.SAMN05444266_103532"/>
<dbReference type="AlphaFoldDB" id="A0A1M7B5C4"/>
<keyword evidence="2" id="KW-1185">Reference proteome</keyword>
<dbReference type="EMBL" id="FRBL01000003">
    <property type="protein sequence ID" value="SHL50161.1"/>
    <property type="molecule type" value="Genomic_DNA"/>
</dbReference>
<accession>A0A1M7B5C4</accession>
<dbReference type="RefSeq" id="WP_143159892.1">
    <property type="nucleotide sequence ID" value="NZ_FRBL01000003.1"/>
</dbReference>
<evidence type="ECO:0000313" key="2">
    <source>
        <dbReference type="Proteomes" id="UP000184420"/>
    </source>
</evidence>
<protein>
    <submittedName>
        <fullName evidence="1">Uncharacterized protein</fullName>
    </submittedName>
</protein>
<sequence>MEQHHVTVIINGKAYGLNITVNAQEHETLYEVVPDVKPFVLQDFEPQNLRFTADHTDTVAERVRIVETEQIARIIWNEILNKMG</sequence>
<gene>
    <name evidence="1" type="ORF">SAMN05444266_103532</name>
</gene>
<reference evidence="1 2" key="1">
    <citation type="submission" date="2016-11" db="EMBL/GenBank/DDBJ databases">
        <authorList>
            <person name="Jaros S."/>
            <person name="Januszkiewicz K."/>
            <person name="Wedrychowicz H."/>
        </authorList>
    </citation>
    <scope>NUCLEOTIDE SEQUENCE [LARGE SCALE GENOMIC DNA]</scope>
    <source>
        <strain evidence="1 2">DSM 27406</strain>
    </source>
</reference>
<proteinExistence type="predicted"/>
<dbReference type="OrthoDB" id="675283at2"/>
<name>A0A1M7B5C4_9BACT</name>
<organism evidence="1 2">
    <name type="scientific">Chitinophaga jiangningensis</name>
    <dbReference type="NCBI Taxonomy" id="1419482"/>
    <lineage>
        <taxon>Bacteria</taxon>
        <taxon>Pseudomonadati</taxon>
        <taxon>Bacteroidota</taxon>
        <taxon>Chitinophagia</taxon>
        <taxon>Chitinophagales</taxon>
        <taxon>Chitinophagaceae</taxon>
        <taxon>Chitinophaga</taxon>
    </lineage>
</organism>